<dbReference type="InterPro" id="IPR002068">
    <property type="entry name" value="A-crystallin/Hsp20_dom"/>
</dbReference>
<evidence type="ECO:0000256" key="2">
    <source>
        <dbReference type="RuleBase" id="RU003616"/>
    </source>
</evidence>
<sequence length="147" mass="16961">MNQNWRNKMSIYWINPYARRMARRHWMERMAEDWQEEQGQVFFPADVLVSENGYTITALLPGVQADDLNIQVVDNRVTIQGNLKNDRQENAEYLLAERPSGRFCKTIDLPEAVDSNKAEASLKDGVLTLFVPKAEHARPKTIKVTAR</sequence>
<dbReference type="CDD" id="cd06464">
    <property type="entry name" value="ACD_sHsps-like"/>
    <property type="match status" value="1"/>
</dbReference>
<dbReference type="AlphaFoldDB" id="A0A7C4KY22"/>
<proteinExistence type="inferred from homology"/>
<organism evidence="4">
    <name type="scientific">Bellilinea caldifistulae</name>
    <dbReference type="NCBI Taxonomy" id="360411"/>
    <lineage>
        <taxon>Bacteria</taxon>
        <taxon>Bacillati</taxon>
        <taxon>Chloroflexota</taxon>
        <taxon>Anaerolineae</taxon>
        <taxon>Anaerolineales</taxon>
        <taxon>Anaerolineaceae</taxon>
        <taxon>Bellilinea</taxon>
    </lineage>
</organism>
<dbReference type="Gene3D" id="2.60.40.790">
    <property type="match status" value="1"/>
</dbReference>
<dbReference type="PANTHER" id="PTHR11527">
    <property type="entry name" value="HEAT-SHOCK PROTEIN 20 FAMILY MEMBER"/>
    <property type="match status" value="1"/>
</dbReference>
<comment type="caution">
    <text evidence="4">The sequence shown here is derived from an EMBL/GenBank/DDBJ whole genome shotgun (WGS) entry which is preliminary data.</text>
</comment>
<gene>
    <name evidence="4" type="ORF">ENT17_01630</name>
</gene>
<feature type="domain" description="SHSP" evidence="3">
    <location>
        <begin position="36"/>
        <end position="147"/>
    </location>
</feature>
<accession>A0A7C4KY22</accession>
<evidence type="ECO:0000256" key="1">
    <source>
        <dbReference type="PROSITE-ProRule" id="PRU00285"/>
    </source>
</evidence>
<dbReference type="PROSITE" id="PS01031">
    <property type="entry name" value="SHSP"/>
    <property type="match status" value="1"/>
</dbReference>
<comment type="similarity">
    <text evidence="1 2">Belongs to the small heat shock protein (HSP20) family.</text>
</comment>
<dbReference type="Pfam" id="PF00011">
    <property type="entry name" value="HSP20"/>
    <property type="match status" value="1"/>
</dbReference>
<dbReference type="InterPro" id="IPR008978">
    <property type="entry name" value="HSP20-like_chaperone"/>
</dbReference>
<name>A0A7C4KY22_9CHLR</name>
<evidence type="ECO:0000259" key="3">
    <source>
        <dbReference type="PROSITE" id="PS01031"/>
    </source>
</evidence>
<dbReference type="SUPFAM" id="SSF49764">
    <property type="entry name" value="HSP20-like chaperones"/>
    <property type="match status" value="1"/>
</dbReference>
<dbReference type="InterPro" id="IPR031107">
    <property type="entry name" value="Small_HSP"/>
</dbReference>
<dbReference type="EMBL" id="DSXR01000019">
    <property type="protein sequence ID" value="HGS86302.1"/>
    <property type="molecule type" value="Genomic_DNA"/>
</dbReference>
<evidence type="ECO:0000313" key="4">
    <source>
        <dbReference type="EMBL" id="HGS86302.1"/>
    </source>
</evidence>
<protein>
    <submittedName>
        <fullName evidence="4">Hsp20/alpha crystallin family protein</fullName>
    </submittedName>
</protein>
<reference evidence="4" key="1">
    <citation type="journal article" date="2020" name="mSystems">
        <title>Genome- and Community-Level Interaction Insights into Carbon Utilization and Element Cycling Functions of Hydrothermarchaeota in Hydrothermal Sediment.</title>
        <authorList>
            <person name="Zhou Z."/>
            <person name="Liu Y."/>
            <person name="Xu W."/>
            <person name="Pan J."/>
            <person name="Luo Z.H."/>
            <person name="Li M."/>
        </authorList>
    </citation>
    <scope>NUCLEOTIDE SEQUENCE [LARGE SCALE GENOMIC DNA]</scope>
    <source>
        <strain evidence="4">SpSt-556</strain>
    </source>
</reference>